<comment type="caution">
    <text evidence="2">The sequence shown here is derived from an EMBL/GenBank/DDBJ whole genome shotgun (WGS) entry which is preliminary data.</text>
</comment>
<keyword evidence="1" id="KW-1133">Transmembrane helix</keyword>
<evidence type="ECO:0000313" key="3">
    <source>
        <dbReference type="Proteomes" id="UP001597299"/>
    </source>
</evidence>
<keyword evidence="1" id="KW-0812">Transmembrane</keyword>
<accession>A0ABW4YXK9</accession>
<evidence type="ECO:0000313" key="2">
    <source>
        <dbReference type="EMBL" id="MFD2140862.1"/>
    </source>
</evidence>
<dbReference type="EMBL" id="JBHUHD010000001">
    <property type="protein sequence ID" value="MFD2140862.1"/>
    <property type="molecule type" value="Genomic_DNA"/>
</dbReference>
<feature type="transmembrane region" description="Helical" evidence="1">
    <location>
        <begin position="6"/>
        <end position="24"/>
    </location>
</feature>
<reference evidence="3" key="1">
    <citation type="journal article" date="2019" name="Int. J. Syst. Evol. Microbiol.">
        <title>The Global Catalogue of Microorganisms (GCM) 10K type strain sequencing project: providing services to taxonomists for standard genome sequencing and annotation.</title>
        <authorList>
            <consortium name="The Broad Institute Genomics Platform"/>
            <consortium name="The Broad Institute Genome Sequencing Center for Infectious Disease"/>
            <person name="Wu L."/>
            <person name="Ma J."/>
        </authorList>
    </citation>
    <scope>NUCLEOTIDE SEQUENCE [LARGE SCALE GENOMIC DNA]</scope>
    <source>
        <strain evidence="3">CCM 7435</strain>
    </source>
</reference>
<proteinExistence type="predicted"/>
<sequence length="64" mass="6421">MFEIGIGAVEIQAAVVGLVTGLIYTAVRAPIPAPNVLGGIFAIVGTFIGFAAVAAARGQLTFAF</sequence>
<dbReference type="InterPro" id="IPR020017">
    <property type="entry name" value="XapX_domain"/>
</dbReference>
<keyword evidence="3" id="KW-1185">Reference proteome</keyword>
<dbReference type="RefSeq" id="WP_213350579.1">
    <property type="nucleotide sequence ID" value="NZ_JAHBGB010000002.1"/>
</dbReference>
<feature type="transmembrane region" description="Helical" evidence="1">
    <location>
        <begin position="36"/>
        <end position="56"/>
    </location>
</feature>
<dbReference type="Proteomes" id="UP001597299">
    <property type="component" value="Unassembled WGS sequence"/>
</dbReference>
<organism evidence="2 3">
    <name type="scientific">Ancylobacter oerskovii</name>
    <dbReference type="NCBI Taxonomy" id="459519"/>
    <lineage>
        <taxon>Bacteria</taxon>
        <taxon>Pseudomonadati</taxon>
        <taxon>Pseudomonadota</taxon>
        <taxon>Alphaproteobacteria</taxon>
        <taxon>Hyphomicrobiales</taxon>
        <taxon>Xanthobacteraceae</taxon>
        <taxon>Ancylobacter</taxon>
    </lineage>
</organism>
<protein>
    <submittedName>
        <fullName evidence="2">XapX domain-containing protein</fullName>
    </submittedName>
</protein>
<gene>
    <name evidence="2" type="ORF">ACFSNC_10655</name>
</gene>
<keyword evidence="1" id="KW-0472">Membrane</keyword>
<evidence type="ECO:0000256" key="1">
    <source>
        <dbReference type="SAM" id="Phobius"/>
    </source>
</evidence>
<name>A0ABW4YXK9_9HYPH</name>
<dbReference type="NCBIfam" id="TIGR03510">
    <property type="entry name" value="XapX"/>
    <property type="match status" value="1"/>
</dbReference>